<dbReference type="STRING" id="1314781.A0A165Z189"/>
<dbReference type="InterPro" id="IPR013902">
    <property type="entry name" value="Mug135-like_C"/>
</dbReference>
<evidence type="ECO:0000313" key="3">
    <source>
        <dbReference type="EMBL" id="KZV78479.1"/>
    </source>
</evidence>
<evidence type="ECO:0000259" key="2">
    <source>
        <dbReference type="Pfam" id="PF08593"/>
    </source>
</evidence>
<organism evidence="3 4">
    <name type="scientific">Exidia glandulosa HHB12029</name>
    <dbReference type="NCBI Taxonomy" id="1314781"/>
    <lineage>
        <taxon>Eukaryota</taxon>
        <taxon>Fungi</taxon>
        <taxon>Dikarya</taxon>
        <taxon>Basidiomycota</taxon>
        <taxon>Agaricomycotina</taxon>
        <taxon>Agaricomycetes</taxon>
        <taxon>Auriculariales</taxon>
        <taxon>Exidiaceae</taxon>
        <taxon>Exidia</taxon>
    </lineage>
</organism>
<keyword evidence="4" id="KW-1185">Reference proteome</keyword>
<protein>
    <recommendedName>
        <fullName evidence="2">Mug135-like C-terminal domain-containing protein</fullName>
    </recommendedName>
</protein>
<evidence type="ECO:0000256" key="1">
    <source>
        <dbReference type="ARBA" id="ARBA00005788"/>
    </source>
</evidence>
<dbReference type="InParanoid" id="A0A165Z189"/>
<dbReference type="AlphaFoldDB" id="A0A165Z189"/>
<proteinExistence type="inferred from homology"/>
<comment type="similarity">
    <text evidence="1">Belongs to the UPF0612 family.</text>
</comment>
<sequence>MALIAPRNAAGIPVPAQAQGPPTESDVGAGFDYLQRLYLHTSKDLQLASRPTNAEIGAAHVHVAALTAAHAPEEAAPAWFIAGLTAALAPIKADVAEIKRDQADIKRDQAATTKDLKVVKRALKALERDNSIMRNTQRGEGIVRPFDIVKTPGPLNPEADDVNDGDYYQDPTQAPWSLPALRDIHAIRALNGTQADRYIEAYKLTPDNRASLDKKRVTIALSIGCNVHLYTS</sequence>
<feature type="domain" description="Mug135-like C-terminal" evidence="2">
    <location>
        <begin position="134"/>
        <end position="226"/>
    </location>
</feature>
<dbReference type="EMBL" id="KV426880">
    <property type="protein sequence ID" value="KZV78479.1"/>
    <property type="molecule type" value="Genomic_DNA"/>
</dbReference>
<accession>A0A165Z189</accession>
<reference evidence="3 4" key="1">
    <citation type="journal article" date="2016" name="Mol. Biol. Evol.">
        <title>Comparative Genomics of Early-Diverging Mushroom-Forming Fungi Provides Insights into the Origins of Lignocellulose Decay Capabilities.</title>
        <authorList>
            <person name="Nagy L.G."/>
            <person name="Riley R."/>
            <person name="Tritt A."/>
            <person name="Adam C."/>
            <person name="Daum C."/>
            <person name="Floudas D."/>
            <person name="Sun H."/>
            <person name="Yadav J.S."/>
            <person name="Pangilinan J."/>
            <person name="Larsson K.H."/>
            <person name="Matsuura K."/>
            <person name="Barry K."/>
            <person name="Labutti K."/>
            <person name="Kuo R."/>
            <person name="Ohm R.A."/>
            <person name="Bhattacharya S.S."/>
            <person name="Shirouzu T."/>
            <person name="Yoshinaga Y."/>
            <person name="Martin F.M."/>
            <person name="Grigoriev I.V."/>
            <person name="Hibbett D.S."/>
        </authorList>
    </citation>
    <scope>NUCLEOTIDE SEQUENCE [LARGE SCALE GENOMIC DNA]</scope>
    <source>
        <strain evidence="3 4">HHB12029</strain>
    </source>
</reference>
<name>A0A165Z189_EXIGL</name>
<gene>
    <name evidence="3" type="ORF">EXIGLDRAFT_757688</name>
</gene>
<evidence type="ECO:0000313" key="4">
    <source>
        <dbReference type="Proteomes" id="UP000077266"/>
    </source>
</evidence>
<dbReference type="Pfam" id="PF08593">
    <property type="entry name" value="Mug135_C"/>
    <property type="match status" value="1"/>
</dbReference>
<dbReference type="Proteomes" id="UP000077266">
    <property type="component" value="Unassembled WGS sequence"/>
</dbReference>